<evidence type="ECO:0000256" key="2">
    <source>
        <dbReference type="ARBA" id="ARBA00035108"/>
    </source>
</evidence>
<dbReference type="Proteomes" id="UP000241436">
    <property type="component" value="Unassembled WGS sequence"/>
</dbReference>
<evidence type="ECO:0000313" key="4">
    <source>
        <dbReference type="EMBL" id="PTL36249.1"/>
    </source>
</evidence>
<evidence type="ECO:0000256" key="3">
    <source>
        <dbReference type="ARBA" id="ARBA00035646"/>
    </source>
</evidence>
<reference evidence="4 5" key="1">
    <citation type="submission" date="2017-09" db="EMBL/GenBank/DDBJ databases">
        <title>Bloom of a denitrifying methanotroph, Candidatus Methylomirabilis limnetica, in a deep stratified lake.</title>
        <authorList>
            <person name="Graf J.S."/>
            <person name="Marchant H.K."/>
            <person name="Tienken D."/>
            <person name="Hach P.F."/>
            <person name="Brand A."/>
            <person name="Schubert C.J."/>
            <person name="Kuypers M.M."/>
            <person name="Milucka J."/>
        </authorList>
    </citation>
    <scope>NUCLEOTIDE SEQUENCE [LARGE SCALE GENOMIC DNA]</scope>
    <source>
        <strain evidence="4 5">Zug</strain>
    </source>
</reference>
<dbReference type="RefSeq" id="WP_107561995.1">
    <property type="nucleotide sequence ID" value="NZ_NVQC01000017.1"/>
</dbReference>
<dbReference type="PANTHER" id="PTHR35344:SF4">
    <property type="entry name" value="GAS VESICLE PROTEIN A1"/>
    <property type="match status" value="1"/>
</dbReference>
<accession>A0A2T4TYS3</accession>
<evidence type="ECO:0000313" key="5">
    <source>
        <dbReference type="Proteomes" id="UP000241436"/>
    </source>
</evidence>
<dbReference type="InterPro" id="IPR050530">
    <property type="entry name" value="GvpA"/>
</dbReference>
<evidence type="ECO:0000256" key="1">
    <source>
        <dbReference type="ARBA" id="ARBA00022987"/>
    </source>
</evidence>
<comment type="subcellular location">
    <subcellularLocation>
        <location evidence="2">Gas vesicle</location>
    </subcellularLocation>
</comment>
<protein>
    <submittedName>
        <fullName evidence="4">Gas vesicle protein</fullName>
    </submittedName>
</protein>
<proteinExistence type="inferred from homology"/>
<comment type="similarity">
    <text evidence="3">Belongs to the gas vesicle GvpA family.</text>
</comment>
<dbReference type="EMBL" id="NVQC01000017">
    <property type="protein sequence ID" value="PTL36249.1"/>
    <property type="molecule type" value="Genomic_DNA"/>
</dbReference>
<sequence length="69" mass="7542">MKDNGRPASSLERQVTLLETLDRLLNKGVVVAGDVTLSVADVDLIYVGLRLLLCSVETAREWGVKSVEE</sequence>
<dbReference type="Pfam" id="PF00741">
    <property type="entry name" value="Gas_vesicle"/>
    <property type="match status" value="1"/>
</dbReference>
<keyword evidence="1" id="KW-0304">Gas vesicle</keyword>
<dbReference type="GO" id="GO:0012506">
    <property type="term" value="C:vesicle membrane"/>
    <property type="evidence" value="ECO:0007669"/>
    <property type="project" value="InterPro"/>
</dbReference>
<comment type="caution">
    <text evidence="4">The sequence shown here is derived from an EMBL/GenBank/DDBJ whole genome shotgun (WGS) entry which is preliminary data.</text>
</comment>
<dbReference type="GO" id="GO:0005198">
    <property type="term" value="F:structural molecule activity"/>
    <property type="evidence" value="ECO:0007669"/>
    <property type="project" value="InterPro"/>
</dbReference>
<keyword evidence="5" id="KW-1185">Reference proteome</keyword>
<dbReference type="PANTHER" id="PTHR35344">
    <property type="entry name" value="GAS VESICLE STRUCTURAL PROTEIN 2-RELATED"/>
    <property type="match status" value="1"/>
</dbReference>
<gene>
    <name evidence="4" type="ORF">CLG94_06230</name>
</gene>
<dbReference type="InterPro" id="IPR000638">
    <property type="entry name" value="Gas-vesicle_GvpA-like"/>
</dbReference>
<name>A0A2T4TYS3_9BACT</name>
<dbReference type="OrthoDB" id="8453627at2"/>
<dbReference type="AlphaFoldDB" id="A0A2T4TYS3"/>
<organism evidence="4 5">
    <name type="scientific">Candidatus Methylomirabilis limnetica</name>
    <dbReference type="NCBI Taxonomy" id="2033718"/>
    <lineage>
        <taxon>Bacteria</taxon>
        <taxon>Candidatus Methylomirabilota</taxon>
        <taxon>Candidatus Methylomirabilia</taxon>
        <taxon>Candidatus Methylomirabilales</taxon>
        <taxon>Candidatus Methylomirabilaceae</taxon>
        <taxon>Candidatus Methylomirabilis</taxon>
    </lineage>
</organism>
<dbReference type="GO" id="GO:0031411">
    <property type="term" value="C:gas vesicle"/>
    <property type="evidence" value="ECO:0007669"/>
    <property type="project" value="UniProtKB-SubCell"/>
</dbReference>
<reference evidence="5" key="2">
    <citation type="journal article" date="2018" name="Environ. Microbiol.">
        <title>Bloom of a denitrifying methanotroph, 'Candidatus Methylomirabilis limnetica', in a deep stratified lake.</title>
        <authorList>
            <person name="Graf J.S."/>
            <person name="Mayr M.J."/>
            <person name="Marchant H.K."/>
            <person name="Tienken D."/>
            <person name="Hach P.F."/>
            <person name="Brand A."/>
            <person name="Schubert C.J."/>
            <person name="Kuypers M.M."/>
            <person name="Milucka J."/>
        </authorList>
    </citation>
    <scope>NUCLEOTIDE SEQUENCE [LARGE SCALE GENOMIC DNA]</scope>
    <source>
        <strain evidence="5">Zug</strain>
    </source>
</reference>